<keyword evidence="1" id="KW-0812">Transmembrane</keyword>
<evidence type="ECO:0000256" key="1">
    <source>
        <dbReference type="SAM" id="Phobius"/>
    </source>
</evidence>
<keyword evidence="1" id="KW-1133">Transmembrane helix</keyword>
<keyword evidence="1" id="KW-0472">Membrane</keyword>
<name>A0A1F7VAI7_9BACT</name>
<proteinExistence type="predicted"/>
<feature type="transmembrane region" description="Helical" evidence="1">
    <location>
        <begin position="103"/>
        <end position="127"/>
    </location>
</feature>
<evidence type="ECO:0000313" key="2">
    <source>
        <dbReference type="EMBL" id="OGL87047.1"/>
    </source>
</evidence>
<evidence type="ECO:0008006" key="4">
    <source>
        <dbReference type="Google" id="ProtNLM"/>
    </source>
</evidence>
<dbReference type="AlphaFoldDB" id="A0A1F7VAI7"/>
<sequence>MKFSKRLQFFFTDMHEWLRTKTGAWCFVSALFLLALTVALPIWRILPLAESRPFIPLHYNIYLGVDRLGPWYQIFIVPALGFGLFLFHLVLQTIAFRKEKLLATMLAIAIVLIEAILLFAMTLIVLLNLSYAA</sequence>
<comment type="caution">
    <text evidence="2">The sequence shown here is derived from an EMBL/GenBank/DDBJ whole genome shotgun (WGS) entry which is preliminary data.</text>
</comment>
<dbReference type="EMBL" id="MGEQ01000003">
    <property type="protein sequence ID" value="OGL87047.1"/>
    <property type="molecule type" value="Genomic_DNA"/>
</dbReference>
<reference evidence="2 3" key="1">
    <citation type="journal article" date="2016" name="Nat. Commun.">
        <title>Thousands of microbial genomes shed light on interconnected biogeochemical processes in an aquifer system.</title>
        <authorList>
            <person name="Anantharaman K."/>
            <person name="Brown C.T."/>
            <person name="Hug L.A."/>
            <person name="Sharon I."/>
            <person name="Castelle C.J."/>
            <person name="Probst A.J."/>
            <person name="Thomas B.C."/>
            <person name="Singh A."/>
            <person name="Wilkins M.J."/>
            <person name="Karaoz U."/>
            <person name="Brodie E.L."/>
            <person name="Williams K.H."/>
            <person name="Hubbard S.S."/>
            <person name="Banfield J.F."/>
        </authorList>
    </citation>
    <scope>NUCLEOTIDE SEQUENCE [LARGE SCALE GENOMIC DNA]</scope>
</reference>
<organism evidence="2 3">
    <name type="scientific">Candidatus Uhrbacteria bacterium RIFCSPLOWO2_02_FULL_48_18</name>
    <dbReference type="NCBI Taxonomy" id="1802408"/>
    <lineage>
        <taxon>Bacteria</taxon>
        <taxon>Candidatus Uhriibacteriota</taxon>
    </lineage>
</organism>
<feature type="transmembrane region" description="Helical" evidence="1">
    <location>
        <begin position="71"/>
        <end position="91"/>
    </location>
</feature>
<dbReference type="Proteomes" id="UP000176593">
    <property type="component" value="Unassembled WGS sequence"/>
</dbReference>
<protein>
    <recommendedName>
        <fullName evidence="4">DUF1648 domain-containing protein</fullName>
    </recommendedName>
</protein>
<evidence type="ECO:0000313" key="3">
    <source>
        <dbReference type="Proteomes" id="UP000176593"/>
    </source>
</evidence>
<accession>A0A1F7VAI7</accession>
<gene>
    <name evidence="2" type="ORF">A3I41_03820</name>
</gene>